<dbReference type="Gene3D" id="3.20.20.100">
    <property type="entry name" value="NADP-dependent oxidoreductase domain"/>
    <property type="match status" value="1"/>
</dbReference>
<gene>
    <name evidence="5" type="ORF">A3J59_02295</name>
</gene>
<dbReference type="SUPFAM" id="SSF51430">
    <property type="entry name" value="NAD(P)-linked oxidoreductase"/>
    <property type="match status" value="1"/>
</dbReference>
<protein>
    <recommendedName>
        <fullName evidence="4">NADP-dependent oxidoreductase domain-containing protein</fullName>
    </recommendedName>
</protein>
<proteinExistence type="predicted"/>
<dbReference type="InterPro" id="IPR023210">
    <property type="entry name" value="NADP_OxRdtase_dom"/>
</dbReference>
<dbReference type="PROSITE" id="PS00062">
    <property type="entry name" value="ALDOKETO_REDUCTASE_2"/>
    <property type="match status" value="1"/>
</dbReference>
<reference evidence="5 6" key="1">
    <citation type="journal article" date="2016" name="Nat. Commun.">
        <title>Thousands of microbial genomes shed light on interconnected biogeochemical processes in an aquifer system.</title>
        <authorList>
            <person name="Anantharaman K."/>
            <person name="Brown C.T."/>
            <person name="Hug L.A."/>
            <person name="Sharon I."/>
            <person name="Castelle C.J."/>
            <person name="Probst A.J."/>
            <person name="Thomas B.C."/>
            <person name="Singh A."/>
            <person name="Wilkins M.J."/>
            <person name="Karaoz U."/>
            <person name="Brodie E.L."/>
            <person name="Williams K.H."/>
            <person name="Hubbard S.S."/>
            <person name="Banfield J.F."/>
        </authorList>
    </citation>
    <scope>NUCLEOTIDE SEQUENCE [LARGE SCALE GENOMIC DNA]</scope>
</reference>
<sequence length="261" mass="29167">MGGETEHDPANDDQLDIAAIQAAVSLGIRHIDTAESYADGYCETLVGRVIKNLDRQQLFITTKVRASNLQYDDVIAAAKRSLERLGIKQIDLYLIHRPNPEVPIAESMRAMDFLLEHELIKHVGVSNFNVEQLTAAMAATKYRIVSNQIHYNLPARSYEQNGTLEFCRTHNVLVTAYRIVGYDQLTAGAKLLDPLAKKYQKTPAQIAINWLTSQPNVVGLVKSTNPGHLQENLGALGWRLTEEDAEYLGRNFPRGETINLN</sequence>
<evidence type="ECO:0000259" key="4">
    <source>
        <dbReference type="Pfam" id="PF00248"/>
    </source>
</evidence>
<evidence type="ECO:0000256" key="2">
    <source>
        <dbReference type="PIRSR" id="PIRSR000097-2"/>
    </source>
</evidence>
<evidence type="ECO:0000313" key="5">
    <source>
        <dbReference type="EMBL" id="OGY51338.1"/>
    </source>
</evidence>
<dbReference type="Proteomes" id="UP000177310">
    <property type="component" value="Unassembled WGS sequence"/>
</dbReference>
<dbReference type="STRING" id="1797542.A3J59_02295"/>
<comment type="caution">
    <text evidence="5">The sequence shown here is derived from an EMBL/GenBank/DDBJ whole genome shotgun (WGS) entry which is preliminary data.</text>
</comment>
<feature type="site" description="Lowers pKa of active site Tyr" evidence="3">
    <location>
        <position position="63"/>
    </location>
</feature>
<dbReference type="PIRSF" id="PIRSF000097">
    <property type="entry name" value="AKR"/>
    <property type="match status" value="1"/>
</dbReference>
<feature type="binding site" evidence="2">
    <location>
        <position position="96"/>
    </location>
    <ligand>
        <name>substrate</name>
    </ligand>
</feature>
<dbReference type="InterPro" id="IPR036812">
    <property type="entry name" value="NAD(P)_OxRdtase_dom_sf"/>
</dbReference>
<name>A0A1G1YG54_9BACT</name>
<feature type="active site" description="Proton donor" evidence="1">
    <location>
        <position position="37"/>
    </location>
</feature>
<dbReference type="GO" id="GO:0016491">
    <property type="term" value="F:oxidoreductase activity"/>
    <property type="evidence" value="ECO:0007669"/>
    <property type="project" value="InterPro"/>
</dbReference>
<dbReference type="CDD" id="cd19072">
    <property type="entry name" value="AKR_AKR3F1-like"/>
    <property type="match status" value="1"/>
</dbReference>
<dbReference type="PRINTS" id="PR00069">
    <property type="entry name" value="ALDKETRDTASE"/>
</dbReference>
<accession>A0A1G1YG54</accession>
<dbReference type="InterPro" id="IPR020471">
    <property type="entry name" value="AKR"/>
</dbReference>
<dbReference type="PANTHER" id="PTHR43638">
    <property type="entry name" value="OXIDOREDUCTASE, ALDO/KETO REDUCTASE FAMILY PROTEIN"/>
    <property type="match status" value="1"/>
</dbReference>
<dbReference type="EMBL" id="MHIL01000020">
    <property type="protein sequence ID" value="OGY51338.1"/>
    <property type="molecule type" value="Genomic_DNA"/>
</dbReference>
<evidence type="ECO:0000256" key="3">
    <source>
        <dbReference type="PIRSR" id="PIRSR000097-3"/>
    </source>
</evidence>
<dbReference type="AlphaFoldDB" id="A0A1G1YG54"/>
<evidence type="ECO:0000313" key="6">
    <source>
        <dbReference type="Proteomes" id="UP000177310"/>
    </source>
</evidence>
<feature type="domain" description="NADP-dependent oxidoreductase" evidence="4">
    <location>
        <begin position="9"/>
        <end position="248"/>
    </location>
</feature>
<dbReference type="InterPro" id="IPR018170">
    <property type="entry name" value="Aldo/ket_reductase_CS"/>
</dbReference>
<dbReference type="PANTHER" id="PTHR43638:SF3">
    <property type="entry name" value="ALDEHYDE REDUCTASE"/>
    <property type="match status" value="1"/>
</dbReference>
<dbReference type="Pfam" id="PF00248">
    <property type="entry name" value="Aldo_ket_red"/>
    <property type="match status" value="1"/>
</dbReference>
<organism evidence="5 6">
    <name type="scientific">Candidatus Buchananbacteria bacterium RIFCSPHIGHO2_02_FULL_56_16</name>
    <dbReference type="NCBI Taxonomy" id="1797542"/>
    <lineage>
        <taxon>Bacteria</taxon>
        <taxon>Candidatus Buchananiibacteriota</taxon>
    </lineage>
</organism>
<evidence type="ECO:0000256" key="1">
    <source>
        <dbReference type="PIRSR" id="PIRSR000097-1"/>
    </source>
</evidence>